<evidence type="ECO:0000313" key="1">
    <source>
        <dbReference type="EMBL" id="MDT8898725.1"/>
    </source>
</evidence>
<protein>
    <submittedName>
        <fullName evidence="1">Uncharacterized protein</fullName>
    </submittedName>
</protein>
<sequence>MVNEREALTIQGCSDKLCPHHEKPQEGYLVIVLGLWYNKNR</sequence>
<dbReference type="Proteomes" id="UP001254165">
    <property type="component" value="Unassembled WGS sequence"/>
</dbReference>
<name>A0ABU3NPF0_9CHLR</name>
<dbReference type="EMBL" id="JAUHMF010000002">
    <property type="protein sequence ID" value="MDT8898725.1"/>
    <property type="molecule type" value="Genomic_DNA"/>
</dbReference>
<evidence type="ECO:0000313" key="2">
    <source>
        <dbReference type="Proteomes" id="UP001254165"/>
    </source>
</evidence>
<gene>
    <name evidence="1" type="ORF">QYE77_10630</name>
</gene>
<proteinExistence type="predicted"/>
<comment type="caution">
    <text evidence="1">The sequence shown here is derived from an EMBL/GenBank/DDBJ whole genome shotgun (WGS) entry which is preliminary data.</text>
</comment>
<reference evidence="1 2" key="1">
    <citation type="submission" date="2023-07" db="EMBL/GenBank/DDBJ databases">
        <title>Novel species of Thermanaerothrix with wide hydrolytic capabilities.</title>
        <authorList>
            <person name="Zayulina K.S."/>
            <person name="Podosokorskaya O.A."/>
            <person name="Elcheninov A.G."/>
        </authorList>
    </citation>
    <scope>NUCLEOTIDE SEQUENCE [LARGE SCALE GENOMIC DNA]</scope>
    <source>
        <strain evidence="1 2">4228-RoL</strain>
    </source>
</reference>
<keyword evidence="2" id="KW-1185">Reference proteome</keyword>
<accession>A0ABU3NPF0</accession>
<dbReference type="RefSeq" id="WP_315625387.1">
    <property type="nucleotide sequence ID" value="NZ_JAUHMF010000002.1"/>
</dbReference>
<organism evidence="1 2">
    <name type="scientific">Thermanaerothrix solaris</name>
    <dbReference type="NCBI Taxonomy" id="3058434"/>
    <lineage>
        <taxon>Bacteria</taxon>
        <taxon>Bacillati</taxon>
        <taxon>Chloroflexota</taxon>
        <taxon>Anaerolineae</taxon>
        <taxon>Anaerolineales</taxon>
        <taxon>Anaerolineaceae</taxon>
        <taxon>Thermanaerothrix</taxon>
    </lineage>
</organism>